<proteinExistence type="predicted"/>
<dbReference type="Pfam" id="PF00628">
    <property type="entry name" value="PHD"/>
    <property type="match status" value="2"/>
</dbReference>
<keyword evidence="6" id="KW-0812">Transmembrane</keyword>
<dbReference type="PROSITE" id="PS50016">
    <property type="entry name" value="ZF_PHD_2"/>
    <property type="match status" value="1"/>
</dbReference>
<sequence>MPRPTGEGIVHVPGVQSNREQVATNKAHAANGEMPTRHFTTASHRPPLPPPPKASQLGRVPFCRLDRANIPSIGSSKPILVVLAVGIIAVIFITISLNLTTPERKANWIVENDDYCSSCGNNGDLICCDNCSKSFHFECVDLVGSSELPDDWFCHDCAYKRSARREEHSGPFGGLLTLLDRTIPRAFNLPKKVQTYFEGIKVGPNGEYEEVERTTKQSKKEKNQEVDLWQQRDSDGNAALCHGCQKGASSTSRMMMLCSACPLYWHLDCVDTPMAHPAHPKKWICPAHVDHFYNPDSVPLGRRFRKVRGSQVVKPVYSRGYKNNGMIEVDDTEEAEDNASGWNDIRSYGRVLRLPAKGIKLDFIEQLRKIGAGHIPKPEVAHRQQTSEAGPSLSLKDAEAAIALCRLFDTDGTEPSIKNEEGDSIEEARRVADSEVPRPSLPPTASETQEATDKPIDNTFKLLNQVRKGQITSHAINAGDKQSLRELMESIRAVLGDDGETDKAPNDMITELDGVSDGASTTPEASEEAVTPQPEATIRTPVSDTVEKSADDATAGEQGSESAETIKTTSDGIELVDVPDDDPELARAASDKLSATGNSATAPSKAESAKDVEMSD</sequence>
<keyword evidence="9" id="KW-1185">Reference proteome</keyword>
<dbReference type="GO" id="GO:0008270">
    <property type="term" value="F:zinc ion binding"/>
    <property type="evidence" value="ECO:0007669"/>
    <property type="project" value="UniProtKB-KW"/>
</dbReference>
<dbReference type="VEuPathDB" id="FungiDB:jhhlp_004612"/>
<comment type="caution">
    <text evidence="8">The sequence shown here is derived from an EMBL/GenBank/DDBJ whole genome shotgun (WGS) entry which is preliminary data.</text>
</comment>
<dbReference type="GO" id="GO:0006357">
    <property type="term" value="P:regulation of transcription by RNA polymerase II"/>
    <property type="evidence" value="ECO:0007669"/>
    <property type="project" value="TreeGrafter"/>
</dbReference>
<dbReference type="InterPro" id="IPR011011">
    <property type="entry name" value="Znf_FYVE_PHD"/>
</dbReference>
<evidence type="ECO:0000256" key="4">
    <source>
        <dbReference type="PROSITE-ProRule" id="PRU00146"/>
    </source>
</evidence>
<dbReference type="Proteomes" id="UP000233524">
    <property type="component" value="Unassembled WGS sequence"/>
</dbReference>
<feature type="domain" description="PHD-type" evidence="7">
    <location>
        <begin position="113"/>
        <end position="160"/>
    </location>
</feature>
<dbReference type="InterPro" id="IPR001965">
    <property type="entry name" value="Znf_PHD"/>
</dbReference>
<dbReference type="InterPro" id="IPR019787">
    <property type="entry name" value="Znf_PHD-finger"/>
</dbReference>
<evidence type="ECO:0000259" key="7">
    <source>
        <dbReference type="PROSITE" id="PS50016"/>
    </source>
</evidence>
<dbReference type="PANTHER" id="PTHR47636:SF1">
    <property type="entry name" value="TRANSCRIPTIONAL REGULATORY PROTEIN RCO1"/>
    <property type="match status" value="1"/>
</dbReference>
<gene>
    <name evidence="8" type="ORF">jhhlp_004612</name>
</gene>
<feature type="compositionally biased region" description="Polar residues" evidence="5">
    <location>
        <begin position="557"/>
        <end position="571"/>
    </location>
</feature>
<feature type="region of interest" description="Disordered" evidence="5">
    <location>
        <begin position="412"/>
        <end position="456"/>
    </location>
</feature>
<feature type="transmembrane region" description="Helical" evidence="6">
    <location>
        <begin position="79"/>
        <end position="99"/>
    </location>
</feature>
<reference evidence="8 9" key="1">
    <citation type="journal article" date="2017" name="G3 (Bethesda)">
        <title>First Draft Genome Sequence of the Pathogenic Fungus Lomentospora prolificans (Formerly Scedosporium prolificans).</title>
        <authorList>
            <person name="Luo R."/>
            <person name="Zimin A."/>
            <person name="Workman R."/>
            <person name="Fan Y."/>
            <person name="Pertea G."/>
            <person name="Grossman N."/>
            <person name="Wear M.P."/>
            <person name="Jia B."/>
            <person name="Miller H."/>
            <person name="Casadevall A."/>
            <person name="Timp W."/>
            <person name="Zhang S.X."/>
            <person name="Salzberg S.L."/>
        </authorList>
    </citation>
    <scope>NUCLEOTIDE SEQUENCE [LARGE SCALE GENOMIC DNA]</scope>
    <source>
        <strain evidence="8 9">JHH-5317</strain>
    </source>
</reference>
<evidence type="ECO:0000256" key="1">
    <source>
        <dbReference type="ARBA" id="ARBA00022723"/>
    </source>
</evidence>
<feature type="compositionally biased region" description="Polar residues" evidence="5">
    <location>
        <begin position="593"/>
        <end position="602"/>
    </location>
</feature>
<evidence type="ECO:0000256" key="2">
    <source>
        <dbReference type="ARBA" id="ARBA00022771"/>
    </source>
</evidence>
<feature type="compositionally biased region" description="Basic and acidic residues" evidence="5">
    <location>
        <begin position="417"/>
        <end position="436"/>
    </location>
</feature>
<feature type="region of interest" description="Disordered" evidence="5">
    <location>
        <begin position="495"/>
        <end position="616"/>
    </location>
</feature>
<evidence type="ECO:0000256" key="5">
    <source>
        <dbReference type="SAM" id="MobiDB-lite"/>
    </source>
</evidence>
<evidence type="ECO:0000256" key="6">
    <source>
        <dbReference type="SAM" id="Phobius"/>
    </source>
</evidence>
<dbReference type="Gene3D" id="3.30.40.10">
    <property type="entry name" value="Zinc/RING finger domain, C3HC4 (zinc finger)"/>
    <property type="match status" value="2"/>
</dbReference>
<dbReference type="SMART" id="SM00249">
    <property type="entry name" value="PHD"/>
    <property type="match status" value="2"/>
</dbReference>
<evidence type="ECO:0000313" key="9">
    <source>
        <dbReference type="Proteomes" id="UP000233524"/>
    </source>
</evidence>
<dbReference type="InterPro" id="IPR052819">
    <property type="entry name" value="Chromatin_regulatory_protein"/>
</dbReference>
<keyword evidence="2 4" id="KW-0863">Zinc-finger</keyword>
<feature type="compositionally biased region" description="Basic and acidic residues" evidence="5">
    <location>
        <begin position="607"/>
        <end position="616"/>
    </location>
</feature>
<dbReference type="SUPFAM" id="SSF57903">
    <property type="entry name" value="FYVE/PHD zinc finger"/>
    <property type="match status" value="2"/>
</dbReference>
<keyword evidence="1" id="KW-0479">Metal-binding</keyword>
<name>A0A2N3NC30_9PEZI</name>
<dbReference type="InterPro" id="IPR019786">
    <property type="entry name" value="Zinc_finger_PHD-type_CS"/>
</dbReference>
<protein>
    <recommendedName>
        <fullName evidence="7">PHD-type domain-containing protein</fullName>
    </recommendedName>
</protein>
<evidence type="ECO:0000256" key="3">
    <source>
        <dbReference type="ARBA" id="ARBA00022833"/>
    </source>
</evidence>
<dbReference type="GO" id="GO:0032221">
    <property type="term" value="C:Rpd3S complex"/>
    <property type="evidence" value="ECO:0007669"/>
    <property type="project" value="TreeGrafter"/>
</dbReference>
<dbReference type="PANTHER" id="PTHR47636">
    <property type="entry name" value="TRANSCRIPTIONAL REGULATORY PROTEIN RCO1"/>
    <property type="match status" value="1"/>
</dbReference>
<keyword evidence="6" id="KW-0472">Membrane</keyword>
<dbReference type="InParanoid" id="A0A2N3NC30"/>
<dbReference type="STRING" id="41688.A0A2N3NC30"/>
<accession>A0A2N3NC30</accession>
<dbReference type="InterPro" id="IPR013083">
    <property type="entry name" value="Znf_RING/FYVE/PHD"/>
</dbReference>
<dbReference type="AlphaFoldDB" id="A0A2N3NC30"/>
<organism evidence="8 9">
    <name type="scientific">Lomentospora prolificans</name>
    <dbReference type="NCBI Taxonomy" id="41688"/>
    <lineage>
        <taxon>Eukaryota</taxon>
        <taxon>Fungi</taxon>
        <taxon>Dikarya</taxon>
        <taxon>Ascomycota</taxon>
        <taxon>Pezizomycotina</taxon>
        <taxon>Sordariomycetes</taxon>
        <taxon>Hypocreomycetidae</taxon>
        <taxon>Microascales</taxon>
        <taxon>Microascaceae</taxon>
        <taxon>Lomentospora</taxon>
    </lineage>
</organism>
<dbReference type="EMBL" id="NLAX01000010">
    <property type="protein sequence ID" value="PKS09988.1"/>
    <property type="molecule type" value="Genomic_DNA"/>
</dbReference>
<evidence type="ECO:0000313" key="8">
    <source>
        <dbReference type="EMBL" id="PKS09988.1"/>
    </source>
</evidence>
<dbReference type="PROSITE" id="PS01359">
    <property type="entry name" value="ZF_PHD_1"/>
    <property type="match status" value="1"/>
</dbReference>
<keyword evidence="3" id="KW-0862">Zinc</keyword>
<dbReference type="OrthoDB" id="5876363at2759"/>
<keyword evidence="6" id="KW-1133">Transmembrane helix</keyword>